<feature type="domain" description="Histidine-specific methyltransferase SAM-dependent" evidence="3">
    <location>
        <begin position="62"/>
        <end position="318"/>
    </location>
</feature>
<name>A0A6S6SFF7_9BACT</name>
<dbReference type="Pfam" id="PF10017">
    <property type="entry name" value="Methyltransf_33"/>
    <property type="match status" value="1"/>
</dbReference>
<keyword evidence="2" id="KW-0808">Transferase</keyword>
<reference evidence="4" key="1">
    <citation type="submission" date="2020-01" db="EMBL/GenBank/DDBJ databases">
        <authorList>
            <person name="Meier V. D."/>
            <person name="Meier V D."/>
        </authorList>
    </citation>
    <scope>NUCLEOTIDE SEQUENCE</scope>
    <source>
        <strain evidence="4">HLG_WM_MAG_12</strain>
    </source>
</reference>
<evidence type="ECO:0000256" key="2">
    <source>
        <dbReference type="ARBA" id="ARBA00022679"/>
    </source>
</evidence>
<dbReference type="InterPro" id="IPR029063">
    <property type="entry name" value="SAM-dependent_MTases_sf"/>
</dbReference>
<gene>
    <name evidence="4" type="ORF">HELGO_WM2700</name>
</gene>
<dbReference type="PANTHER" id="PTHR43397">
    <property type="entry name" value="ERGOTHIONEINE BIOSYNTHESIS PROTEIN 1"/>
    <property type="match status" value="1"/>
</dbReference>
<dbReference type="InterPro" id="IPR019257">
    <property type="entry name" value="MeTrfase_dom"/>
</dbReference>
<sequence length="320" mass="37355">MSISYNHYITSEDLDTGYLDCLQSRIIKPQYRFTGKAQAQSWVDIWDDANSPYFNNLYTFINQIKEDITKHIKTDVNFIALGGSNGVKNKPILEELLKKRKTTFSIIASSKDLMNHSLEKISDINIPKEVFISHFKSKNLKLLSRQIKENHHDTNFFVMLSNTFGLHPQETISKSLRDAMNKNDYLLIEAHIAPDKIDPNYIEAMLNNYKNSSFKKHVLLSLSQINITEDDGFLELEYSNDKFFTDLSVVSYYFRFKKSKVVKYLNEEIYFAKNERILLFSSNKYKVKVLRRILNDHGFDIKEEFINHELGCAEILCQLA</sequence>
<dbReference type="InterPro" id="IPR051128">
    <property type="entry name" value="EgtD_Methyltrsf_superfamily"/>
</dbReference>
<dbReference type="AlphaFoldDB" id="A0A6S6SFF7"/>
<evidence type="ECO:0000313" key="4">
    <source>
        <dbReference type="EMBL" id="CAA6803744.1"/>
    </source>
</evidence>
<evidence type="ECO:0000256" key="1">
    <source>
        <dbReference type="ARBA" id="ARBA00022603"/>
    </source>
</evidence>
<protein>
    <recommendedName>
        <fullName evidence="3">Histidine-specific methyltransferase SAM-dependent domain-containing protein</fullName>
    </recommendedName>
</protein>
<dbReference type="EMBL" id="CACVAW010000010">
    <property type="protein sequence ID" value="CAA6803744.1"/>
    <property type="molecule type" value="Genomic_DNA"/>
</dbReference>
<dbReference type="Gene3D" id="3.40.50.150">
    <property type="entry name" value="Vaccinia Virus protein VP39"/>
    <property type="match status" value="1"/>
</dbReference>
<organism evidence="4">
    <name type="scientific">uncultured Campylobacterales bacterium</name>
    <dbReference type="NCBI Taxonomy" id="352960"/>
    <lineage>
        <taxon>Bacteria</taxon>
        <taxon>Pseudomonadati</taxon>
        <taxon>Campylobacterota</taxon>
        <taxon>Epsilonproteobacteria</taxon>
        <taxon>Campylobacterales</taxon>
        <taxon>environmental samples</taxon>
    </lineage>
</organism>
<accession>A0A6S6SFF7</accession>
<dbReference type="PANTHER" id="PTHR43397:SF1">
    <property type="entry name" value="ERGOTHIONEINE BIOSYNTHESIS PROTEIN 1"/>
    <property type="match status" value="1"/>
</dbReference>
<keyword evidence="1" id="KW-0489">Methyltransferase</keyword>
<dbReference type="GO" id="GO:0032259">
    <property type="term" value="P:methylation"/>
    <property type="evidence" value="ECO:0007669"/>
    <property type="project" value="UniProtKB-KW"/>
</dbReference>
<evidence type="ECO:0000259" key="3">
    <source>
        <dbReference type="Pfam" id="PF10017"/>
    </source>
</evidence>
<dbReference type="GO" id="GO:0008168">
    <property type="term" value="F:methyltransferase activity"/>
    <property type="evidence" value="ECO:0007669"/>
    <property type="project" value="UniProtKB-KW"/>
</dbReference>
<proteinExistence type="predicted"/>